<dbReference type="InterPro" id="IPR022742">
    <property type="entry name" value="Hydrolase_4"/>
</dbReference>
<dbReference type="EMBL" id="JARIHO010000018">
    <property type="protein sequence ID" value="KAJ7348160.1"/>
    <property type="molecule type" value="Genomic_DNA"/>
</dbReference>
<dbReference type="Proteomes" id="UP001218218">
    <property type="component" value="Unassembled WGS sequence"/>
</dbReference>
<dbReference type="InterPro" id="IPR029058">
    <property type="entry name" value="AB_hydrolase_fold"/>
</dbReference>
<feature type="domain" description="Serine aminopeptidase S33" evidence="1">
    <location>
        <begin position="31"/>
        <end position="277"/>
    </location>
</feature>
<name>A0AAD7A3G1_9AGAR</name>
<reference evidence="2" key="1">
    <citation type="submission" date="2023-03" db="EMBL/GenBank/DDBJ databases">
        <title>Massive genome expansion in bonnet fungi (Mycena s.s.) driven by repeated elements and novel gene families across ecological guilds.</title>
        <authorList>
            <consortium name="Lawrence Berkeley National Laboratory"/>
            <person name="Harder C.B."/>
            <person name="Miyauchi S."/>
            <person name="Viragh M."/>
            <person name="Kuo A."/>
            <person name="Thoen E."/>
            <person name="Andreopoulos B."/>
            <person name="Lu D."/>
            <person name="Skrede I."/>
            <person name="Drula E."/>
            <person name="Henrissat B."/>
            <person name="Morin E."/>
            <person name="Kohler A."/>
            <person name="Barry K."/>
            <person name="LaButti K."/>
            <person name="Morin E."/>
            <person name="Salamov A."/>
            <person name="Lipzen A."/>
            <person name="Mereny Z."/>
            <person name="Hegedus B."/>
            <person name="Baldrian P."/>
            <person name="Stursova M."/>
            <person name="Weitz H."/>
            <person name="Taylor A."/>
            <person name="Grigoriev I.V."/>
            <person name="Nagy L.G."/>
            <person name="Martin F."/>
            <person name="Kauserud H."/>
        </authorList>
    </citation>
    <scope>NUCLEOTIDE SEQUENCE</scope>
    <source>
        <strain evidence="2">CBHHK002</strain>
    </source>
</reference>
<dbReference type="Pfam" id="PF12146">
    <property type="entry name" value="Hydrolase_4"/>
    <property type="match status" value="1"/>
</dbReference>
<dbReference type="SUPFAM" id="SSF53474">
    <property type="entry name" value="alpha/beta-Hydrolases"/>
    <property type="match status" value="1"/>
</dbReference>
<evidence type="ECO:0000259" key="1">
    <source>
        <dbReference type="Pfam" id="PF12146"/>
    </source>
</evidence>
<dbReference type="PANTHER" id="PTHR11614">
    <property type="entry name" value="PHOSPHOLIPASE-RELATED"/>
    <property type="match status" value="1"/>
</dbReference>
<comment type="caution">
    <text evidence="2">The sequence shown here is derived from an EMBL/GenBank/DDBJ whole genome shotgun (WGS) entry which is preliminary data.</text>
</comment>
<dbReference type="AlphaFoldDB" id="A0AAD7A3G1"/>
<dbReference type="Gene3D" id="3.40.50.1820">
    <property type="entry name" value="alpha/beta hydrolase"/>
    <property type="match status" value="1"/>
</dbReference>
<sequence length="298" mass="33429">MISDDYTEAWLTGPDSTKFYTRTYHAAPGTSKAVVVFIHGFQEHIGRYTDAHPEYAKRGINVFAFDQRGFGRTALDAAHKSADSVYGRTHGEKQMGDVQWALGHAAEAFPGLPLFLSGHSMGGGESLNFPIRRTDSEPKLCGVVACSPIVLRTPPAAPVPHWKDGDEDSINETVPVRVDGSSLTRDPRFNKMCTTDPLSMRRASTRHRSDIIRWGEELLEENYKKWPKTLPLLIVHGSGDMLTSHVAAQALYDKLECDDKHIIIYPEGYHELVHELEYREKVLDAMISFIEQRIPVPE</sequence>
<proteinExistence type="predicted"/>
<keyword evidence="3" id="KW-1185">Reference proteome</keyword>
<evidence type="ECO:0000313" key="3">
    <source>
        <dbReference type="Proteomes" id="UP001218218"/>
    </source>
</evidence>
<gene>
    <name evidence="2" type="ORF">DFH08DRAFT_699118</name>
</gene>
<accession>A0AAD7A3G1</accession>
<dbReference type="InterPro" id="IPR051044">
    <property type="entry name" value="MAG_DAG_Lipase"/>
</dbReference>
<protein>
    <submittedName>
        <fullName evidence="2">Lysophospholipase</fullName>
    </submittedName>
</protein>
<organism evidence="2 3">
    <name type="scientific">Mycena albidolilacea</name>
    <dbReference type="NCBI Taxonomy" id="1033008"/>
    <lineage>
        <taxon>Eukaryota</taxon>
        <taxon>Fungi</taxon>
        <taxon>Dikarya</taxon>
        <taxon>Basidiomycota</taxon>
        <taxon>Agaricomycotina</taxon>
        <taxon>Agaricomycetes</taxon>
        <taxon>Agaricomycetidae</taxon>
        <taxon>Agaricales</taxon>
        <taxon>Marasmiineae</taxon>
        <taxon>Mycenaceae</taxon>
        <taxon>Mycena</taxon>
    </lineage>
</organism>
<evidence type="ECO:0000313" key="2">
    <source>
        <dbReference type="EMBL" id="KAJ7348160.1"/>
    </source>
</evidence>